<name>A0ABM8W346_GIGMA</name>
<sequence length="66" mass="7691">MHDNKSDYGNLNNNKLSWNNIQFDNENYNTDLKSEASDKACFANIGDIRDFIKPFLEEIKKLEHGL</sequence>
<accession>A0ABM8W346</accession>
<feature type="non-terminal residue" evidence="1">
    <location>
        <position position="66"/>
    </location>
</feature>
<comment type="caution">
    <text evidence="1">The sequence shown here is derived from an EMBL/GenBank/DDBJ whole genome shotgun (WGS) entry which is preliminary data.</text>
</comment>
<proteinExistence type="predicted"/>
<gene>
    <name evidence="1" type="ORF">GMARGA_LOCUS2761</name>
</gene>
<organism evidence="1 2">
    <name type="scientific">Gigaspora margarita</name>
    <dbReference type="NCBI Taxonomy" id="4874"/>
    <lineage>
        <taxon>Eukaryota</taxon>
        <taxon>Fungi</taxon>
        <taxon>Fungi incertae sedis</taxon>
        <taxon>Mucoromycota</taxon>
        <taxon>Glomeromycotina</taxon>
        <taxon>Glomeromycetes</taxon>
        <taxon>Diversisporales</taxon>
        <taxon>Gigasporaceae</taxon>
        <taxon>Gigaspora</taxon>
    </lineage>
</organism>
<evidence type="ECO:0000313" key="1">
    <source>
        <dbReference type="EMBL" id="CAG8512698.1"/>
    </source>
</evidence>
<dbReference type="EMBL" id="CAJVQB010000904">
    <property type="protein sequence ID" value="CAG8512698.1"/>
    <property type="molecule type" value="Genomic_DNA"/>
</dbReference>
<evidence type="ECO:0000313" key="2">
    <source>
        <dbReference type="Proteomes" id="UP000789901"/>
    </source>
</evidence>
<protein>
    <submittedName>
        <fullName evidence="1">3650_t:CDS:1</fullName>
    </submittedName>
</protein>
<keyword evidence="2" id="KW-1185">Reference proteome</keyword>
<dbReference type="Proteomes" id="UP000789901">
    <property type="component" value="Unassembled WGS sequence"/>
</dbReference>
<reference evidence="1 2" key="1">
    <citation type="submission" date="2021-06" db="EMBL/GenBank/DDBJ databases">
        <authorList>
            <person name="Kallberg Y."/>
            <person name="Tangrot J."/>
            <person name="Rosling A."/>
        </authorList>
    </citation>
    <scope>NUCLEOTIDE SEQUENCE [LARGE SCALE GENOMIC DNA]</scope>
    <source>
        <strain evidence="1 2">120-4 pot B 10/14</strain>
    </source>
</reference>